<gene>
    <name evidence="2" type="ORF">L873DRAFT_1815808</name>
</gene>
<feature type="compositionally biased region" description="Polar residues" evidence="1">
    <location>
        <begin position="38"/>
        <end position="55"/>
    </location>
</feature>
<dbReference type="Proteomes" id="UP000276215">
    <property type="component" value="Unassembled WGS sequence"/>
</dbReference>
<protein>
    <submittedName>
        <fullName evidence="2">Uncharacterized protein</fullName>
    </submittedName>
</protein>
<evidence type="ECO:0000256" key="1">
    <source>
        <dbReference type="SAM" id="MobiDB-lite"/>
    </source>
</evidence>
<proteinExistence type="predicted"/>
<keyword evidence="3" id="KW-1185">Reference proteome</keyword>
<feature type="compositionally biased region" description="Polar residues" evidence="1">
    <location>
        <begin position="1"/>
        <end position="13"/>
    </location>
</feature>
<name>A0A3N4J5A3_9PEZI</name>
<accession>A0A3N4J5A3</accession>
<evidence type="ECO:0000313" key="2">
    <source>
        <dbReference type="EMBL" id="RPA93482.1"/>
    </source>
</evidence>
<dbReference type="EMBL" id="ML120451">
    <property type="protein sequence ID" value="RPA93482.1"/>
    <property type="molecule type" value="Genomic_DNA"/>
</dbReference>
<organism evidence="2 3">
    <name type="scientific">Choiromyces venosus 120613-1</name>
    <dbReference type="NCBI Taxonomy" id="1336337"/>
    <lineage>
        <taxon>Eukaryota</taxon>
        <taxon>Fungi</taxon>
        <taxon>Dikarya</taxon>
        <taxon>Ascomycota</taxon>
        <taxon>Pezizomycotina</taxon>
        <taxon>Pezizomycetes</taxon>
        <taxon>Pezizales</taxon>
        <taxon>Tuberaceae</taxon>
        <taxon>Choiromyces</taxon>
    </lineage>
</organism>
<evidence type="ECO:0000313" key="3">
    <source>
        <dbReference type="Proteomes" id="UP000276215"/>
    </source>
</evidence>
<dbReference type="AlphaFoldDB" id="A0A3N4J5A3"/>
<reference evidence="2 3" key="1">
    <citation type="journal article" date="2018" name="Nat. Ecol. Evol.">
        <title>Pezizomycetes genomes reveal the molecular basis of ectomycorrhizal truffle lifestyle.</title>
        <authorList>
            <person name="Murat C."/>
            <person name="Payen T."/>
            <person name="Noel B."/>
            <person name="Kuo A."/>
            <person name="Morin E."/>
            <person name="Chen J."/>
            <person name="Kohler A."/>
            <person name="Krizsan K."/>
            <person name="Balestrini R."/>
            <person name="Da Silva C."/>
            <person name="Montanini B."/>
            <person name="Hainaut M."/>
            <person name="Levati E."/>
            <person name="Barry K.W."/>
            <person name="Belfiori B."/>
            <person name="Cichocki N."/>
            <person name="Clum A."/>
            <person name="Dockter R.B."/>
            <person name="Fauchery L."/>
            <person name="Guy J."/>
            <person name="Iotti M."/>
            <person name="Le Tacon F."/>
            <person name="Lindquist E.A."/>
            <person name="Lipzen A."/>
            <person name="Malagnac F."/>
            <person name="Mello A."/>
            <person name="Molinier V."/>
            <person name="Miyauchi S."/>
            <person name="Poulain J."/>
            <person name="Riccioni C."/>
            <person name="Rubini A."/>
            <person name="Sitrit Y."/>
            <person name="Splivallo R."/>
            <person name="Traeger S."/>
            <person name="Wang M."/>
            <person name="Zifcakova L."/>
            <person name="Wipf D."/>
            <person name="Zambonelli A."/>
            <person name="Paolocci F."/>
            <person name="Nowrousian M."/>
            <person name="Ottonello S."/>
            <person name="Baldrian P."/>
            <person name="Spatafora J.W."/>
            <person name="Henrissat B."/>
            <person name="Nagy L.G."/>
            <person name="Aury J.M."/>
            <person name="Wincker P."/>
            <person name="Grigoriev I.V."/>
            <person name="Bonfante P."/>
            <person name="Martin F.M."/>
        </authorList>
    </citation>
    <scope>NUCLEOTIDE SEQUENCE [LARGE SCALE GENOMIC DNA]</scope>
    <source>
        <strain evidence="2 3">120613-1</strain>
    </source>
</reference>
<sequence>MTPKLSNPSTQYRTSEEEKKLSQPCHQPAVTHPPPPSIQTITHNQKIPTKIPNTP</sequence>
<feature type="region of interest" description="Disordered" evidence="1">
    <location>
        <begin position="1"/>
        <end position="55"/>
    </location>
</feature>